<dbReference type="KEGG" id="vg:13165396"/>
<sequence>MIDCRLLKDYCEFRSVNVCPCARGCHFGESCKKIIDATGFPGKLPCELSVEELEKILGE</sequence>
<dbReference type="EMBL" id="JQ729992">
    <property type="protein sequence ID" value="AFH27137.1"/>
    <property type="molecule type" value="Genomic_DNA"/>
</dbReference>
<reference evidence="1 2" key="1">
    <citation type="journal article" date="2012" name="PLoS ONE">
        <title>Molecular Characterization of Podoviral Bacteriophages Virulent for Clostridium perfringens and Their Comparison with Members of the Picovirinae.</title>
        <authorList>
            <person name="Volozhantsev N.V."/>
            <person name="Oakley B.B."/>
            <person name="Morales C.A."/>
            <person name="Verevkin V.V."/>
            <person name="Bannov V.A."/>
            <person name="Krasilnikova V.M."/>
            <person name="Popova A.V."/>
            <person name="Zhilenkov E.L."/>
            <person name="Garrish J.K."/>
            <person name="Schegg K.M."/>
            <person name="Woolsey R."/>
            <person name="Quilici D.R."/>
            <person name="Line J.E."/>
            <person name="Hiett K.L."/>
            <person name="Siragusa G.R."/>
            <person name="Svetoch E.A."/>
            <person name="Seal B.S."/>
        </authorList>
    </citation>
    <scope>NUCLEOTIDE SEQUENCE [LARGE SCALE GENOMIC DNA]</scope>
    <source>
        <strain evidence="1">PhiZP2</strain>
    </source>
</reference>
<dbReference type="RefSeq" id="YP_006488646.1">
    <property type="nucleotide sequence ID" value="NC_018084.1"/>
</dbReference>
<keyword evidence="2" id="KW-1185">Reference proteome</keyword>
<dbReference type="GeneID" id="13165396"/>
<accession>I3PV61</accession>
<evidence type="ECO:0000313" key="2">
    <source>
        <dbReference type="Proteomes" id="UP000005675"/>
    </source>
</evidence>
<evidence type="ECO:0000313" key="1">
    <source>
        <dbReference type="EMBL" id="AFH27137.1"/>
    </source>
</evidence>
<name>I3PV61_9CAUD</name>
<protein>
    <submittedName>
        <fullName evidence="1">Uncharacterized protein</fullName>
    </submittedName>
</protein>
<gene>
    <name evidence="1" type="ORF">phiZP2_003</name>
</gene>
<organism evidence="1 2">
    <name type="scientific">Clostridium phage phiZP2</name>
    <dbReference type="NCBI Taxonomy" id="1162306"/>
    <lineage>
        <taxon>Viruses</taxon>
        <taxon>Duplodnaviria</taxon>
        <taxon>Heunggongvirae</taxon>
        <taxon>Uroviricota</taxon>
        <taxon>Caudoviricetes</taxon>
        <taxon>Guelinviridae</taxon>
        <taxon>Brucesealvirus</taxon>
        <taxon>Brucesealvirus ZP2</taxon>
    </lineage>
</organism>
<dbReference type="Proteomes" id="UP000005675">
    <property type="component" value="Segment"/>
</dbReference>
<proteinExistence type="predicted"/>